<proteinExistence type="inferred from homology"/>
<dbReference type="HAMAP" id="MF_00201">
    <property type="entry name" value="RecO"/>
    <property type="match status" value="1"/>
</dbReference>
<dbReference type="Proteomes" id="UP000239010">
    <property type="component" value="Unassembled WGS sequence"/>
</dbReference>
<keyword evidence="5 7" id="KW-0234">DNA repair</keyword>
<dbReference type="RefSeq" id="WP_104206131.1">
    <property type="nucleotide sequence ID" value="NZ_PHND01000001.1"/>
</dbReference>
<dbReference type="GO" id="GO:0043590">
    <property type="term" value="C:bacterial nucleoid"/>
    <property type="evidence" value="ECO:0007669"/>
    <property type="project" value="TreeGrafter"/>
</dbReference>
<dbReference type="InterPro" id="IPR012340">
    <property type="entry name" value="NA-bd_OB-fold"/>
</dbReference>
<dbReference type="Gene3D" id="6.20.220.20">
    <property type="entry name" value="Recombination protein O, zinc-binding domain"/>
    <property type="match status" value="1"/>
</dbReference>
<reference evidence="9 10" key="1">
    <citation type="submission" date="2017-11" db="EMBL/GenBank/DDBJ databases">
        <title>Genome sequence of Entomoplasma ellychniae ELCN-1 (ATCC 43707).</title>
        <authorList>
            <person name="Lo W.-S."/>
            <person name="Gasparich G.E."/>
            <person name="Kuo C.-H."/>
        </authorList>
    </citation>
    <scope>NUCLEOTIDE SEQUENCE [LARGE SCALE GENOMIC DNA]</scope>
    <source>
        <strain evidence="9 10">ELCN-1</strain>
    </source>
</reference>
<evidence type="ECO:0000259" key="8">
    <source>
        <dbReference type="Pfam" id="PF11967"/>
    </source>
</evidence>
<protein>
    <recommendedName>
        <fullName evidence="2 7">DNA repair protein RecO</fullName>
    </recommendedName>
    <alternativeName>
        <fullName evidence="6 7">Recombination protein O</fullName>
    </alternativeName>
</protein>
<evidence type="ECO:0000313" key="10">
    <source>
        <dbReference type="Proteomes" id="UP000239010"/>
    </source>
</evidence>
<gene>
    <name evidence="7 9" type="primary">recO</name>
    <name evidence="9" type="ORF">EELLY_v1c07450</name>
</gene>
<dbReference type="NCBIfam" id="TIGR00613">
    <property type="entry name" value="reco"/>
    <property type="match status" value="1"/>
</dbReference>
<evidence type="ECO:0000256" key="1">
    <source>
        <dbReference type="ARBA" id="ARBA00007452"/>
    </source>
</evidence>
<dbReference type="SUPFAM" id="SSF50249">
    <property type="entry name" value="Nucleic acid-binding proteins"/>
    <property type="match status" value="1"/>
</dbReference>
<dbReference type="Gene3D" id="2.40.50.140">
    <property type="entry name" value="Nucleic acid-binding proteins"/>
    <property type="match status" value="1"/>
</dbReference>
<dbReference type="EMBL" id="PHND01000001">
    <property type="protein sequence ID" value="PPE05057.1"/>
    <property type="molecule type" value="Genomic_DNA"/>
</dbReference>
<dbReference type="Gene3D" id="1.20.1440.120">
    <property type="entry name" value="Recombination protein O, C-terminal domain"/>
    <property type="match status" value="1"/>
</dbReference>
<dbReference type="InterPro" id="IPR042242">
    <property type="entry name" value="RecO_C"/>
</dbReference>
<comment type="caution">
    <text evidence="9">The sequence shown here is derived from an EMBL/GenBank/DDBJ whole genome shotgun (WGS) entry which is preliminary data.</text>
</comment>
<organism evidence="9 10">
    <name type="scientific">Entomoplasma ellychniae</name>
    <dbReference type="NCBI Taxonomy" id="2114"/>
    <lineage>
        <taxon>Bacteria</taxon>
        <taxon>Bacillati</taxon>
        <taxon>Mycoplasmatota</taxon>
        <taxon>Mollicutes</taxon>
        <taxon>Entomoplasmatales</taxon>
        <taxon>Entomoplasmataceae</taxon>
        <taxon>Entomoplasma</taxon>
    </lineage>
</organism>
<sequence length="265" mass="31254">MSERVIKGIVLKSFDFQDFDKIVTIYSDKFGKMSFIALGVNKPTSKNMYSLNSFSFSEFEIFKSRSVYSLSKLKTGRLLESNLGLTKIYNNYLFASIISTIMLQEQHFIGKNYTIYKMLEKSINNIANNKNPFSNLVWFIFYILKFLGGEWDLSKCYVCNQKNRIYRRFDFSNYGLVCANCFDPSKEEKQSVEFIDYLMNLQKNTFNSIFHEKMNVAYEIILLRVLLTYLKDEIGIFSKSIDELLAKEIYREKEFVEYTYNVLTN</sequence>
<dbReference type="PANTHER" id="PTHR33991:SF1">
    <property type="entry name" value="DNA REPAIR PROTEIN RECO"/>
    <property type="match status" value="1"/>
</dbReference>
<evidence type="ECO:0000256" key="3">
    <source>
        <dbReference type="ARBA" id="ARBA00022763"/>
    </source>
</evidence>
<comment type="similarity">
    <text evidence="1 7">Belongs to the RecO family.</text>
</comment>
<dbReference type="Pfam" id="PF02565">
    <property type="entry name" value="RecO_C"/>
    <property type="match status" value="1"/>
</dbReference>
<dbReference type="Pfam" id="PF11967">
    <property type="entry name" value="RecO_N"/>
    <property type="match status" value="1"/>
</dbReference>
<dbReference type="InterPro" id="IPR022572">
    <property type="entry name" value="DNA_rep/recomb_RecO_N"/>
</dbReference>
<keyword evidence="10" id="KW-1185">Reference proteome</keyword>
<dbReference type="InterPro" id="IPR037278">
    <property type="entry name" value="ARFGAP/RecO"/>
</dbReference>
<evidence type="ECO:0000256" key="6">
    <source>
        <dbReference type="ARBA" id="ARBA00033409"/>
    </source>
</evidence>
<name>A0A8E2UD56_9MOLU</name>
<evidence type="ECO:0000256" key="5">
    <source>
        <dbReference type="ARBA" id="ARBA00023204"/>
    </source>
</evidence>
<accession>A0A8E2UD56</accession>
<evidence type="ECO:0000256" key="2">
    <source>
        <dbReference type="ARBA" id="ARBA00021310"/>
    </source>
</evidence>
<dbReference type="GO" id="GO:0006302">
    <property type="term" value="P:double-strand break repair"/>
    <property type="evidence" value="ECO:0007669"/>
    <property type="project" value="TreeGrafter"/>
</dbReference>
<dbReference type="AlphaFoldDB" id="A0A8E2UD56"/>
<dbReference type="GO" id="GO:0006310">
    <property type="term" value="P:DNA recombination"/>
    <property type="evidence" value="ECO:0007669"/>
    <property type="project" value="UniProtKB-UniRule"/>
</dbReference>
<evidence type="ECO:0000256" key="4">
    <source>
        <dbReference type="ARBA" id="ARBA00023172"/>
    </source>
</evidence>
<evidence type="ECO:0000313" key="9">
    <source>
        <dbReference type="EMBL" id="PPE05057.1"/>
    </source>
</evidence>
<evidence type="ECO:0000256" key="7">
    <source>
        <dbReference type="HAMAP-Rule" id="MF_00201"/>
    </source>
</evidence>
<comment type="function">
    <text evidence="7">Involved in DNA repair and RecF pathway recombination.</text>
</comment>
<keyword evidence="3 7" id="KW-0227">DNA damage</keyword>
<dbReference type="InterPro" id="IPR003717">
    <property type="entry name" value="RecO"/>
</dbReference>
<feature type="domain" description="DNA replication/recombination mediator RecO N-terminal" evidence="8">
    <location>
        <begin position="1"/>
        <end position="74"/>
    </location>
</feature>
<dbReference type="SUPFAM" id="SSF57863">
    <property type="entry name" value="ArfGap/RecO-like zinc finger"/>
    <property type="match status" value="1"/>
</dbReference>
<keyword evidence="4 7" id="KW-0233">DNA recombination</keyword>
<dbReference type="PANTHER" id="PTHR33991">
    <property type="entry name" value="DNA REPAIR PROTEIN RECO"/>
    <property type="match status" value="1"/>
</dbReference>